<accession>A0A8S9I9W0</accession>
<dbReference type="EMBL" id="QGKW02001911">
    <property type="protein sequence ID" value="KAF2566388.1"/>
    <property type="molecule type" value="Genomic_DNA"/>
</dbReference>
<gene>
    <name evidence="1" type="ORF">F2Q68_00026274</name>
</gene>
<protein>
    <submittedName>
        <fullName evidence="1">Uncharacterized protein</fullName>
    </submittedName>
</protein>
<reference evidence="1" key="1">
    <citation type="submission" date="2019-12" db="EMBL/GenBank/DDBJ databases">
        <title>Genome sequencing and annotation of Brassica cretica.</title>
        <authorList>
            <person name="Studholme D.J."/>
            <person name="Sarris P.F."/>
        </authorList>
    </citation>
    <scope>NUCLEOTIDE SEQUENCE</scope>
    <source>
        <strain evidence="1">PFS-001/15</strain>
        <tissue evidence="1">Leaf</tissue>
    </source>
</reference>
<proteinExistence type="predicted"/>
<dbReference type="AlphaFoldDB" id="A0A8S9I9W0"/>
<sequence>MFSTQLRSSSKKNQIKRSSYVTVMRFTNQVIFSSREFRPPEKLEMANLLSDEPTTNSIMPKIYKSQFQIDAQAVPTPLNSFTNKDTYCINRSTHLLKLKSVLIQKEEEETAAAAVRAFATGIALLSVFLSKSEMKSNLQTCQANDLDHWKCLFLA</sequence>
<evidence type="ECO:0000313" key="2">
    <source>
        <dbReference type="Proteomes" id="UP000712281"/>
    </source>
</evidence>
<evidence type="ECO:0000313" key="1">
    <source>
        <dbReference type="EMBL" id="KAF2566388.1"/>
    </source>
</evidence>
<name>A0A8S9I9W0_BRACR</name>
<organism evidence="1 2">
    <name type="scientific">Brassica cretica</name>
    <name type="common">Mustard</name>
    <dbReference type="NCBI Taxonomy" id="69181"/>
    <lineage>
        <taxon>Eukaryota</taxon>
        <taxon>Viridiplantae</taxon>
        <taxon>Streptophyta</taxon>
        <taxon>Embryophyta</taxon>
        <taxon>Tracheophyta</taxon>
        <taxon>Spermatophyta</taxon>
        <taxon>Magnoliopsida</taxon>
        <taxon>eudicotyledons</taxon>
        <taxon>Gunneridae</taxon>
        <taxon>Pentapetalae</taxon>
        <taxon>rosids</taxon>
        <taxon>malvids</taxon>
        <taxon>Brassicales</taxon>
        <taxon>Brassicaceae</taxon>
        <taxon>Brassiceae</taxon>
        <taxon>Brassica</taxon>
    </lineage>
</organism>
<comment type="caution">
    <text evidence="1">The sequence shown here is derived from an EMBL/GenBank/DDBJ whole genome shotgun (WGS) entry which is preliminary data.</text>
</comment>
<dbReference type="Proteomes" id="UP000712281">
    <property type="component" value="Unassembled WGS sequence"/>
</dbReference>